<dbReference type="Pfam" id="PF00520">
    <property type="entry name" value="Ion_trans"/>
    <property type="match status" value="1"/>
</dbReference>
<proteinExistence type="predicted"/>
<evidence type="ECO:0000256" key="5">
    <source>
        <dbReference type="SAM" id="MobiDB-lite"/>
    </source>
</evidence>
<dbReference type="SUPFAM" id="SSF81324">
    <property type="entry name" value="Voltage-gated potassium channels"/>
    <property type="match status" value="1"/>
</dbReference>
<gene>
    <name evidence="8" type="ORF">CCMP2556_LOCUS35103</name>
</gene>
<dbReference type="Proteomes" id="UP001642484">
    <property type="component" value="Unassembled WGS sequence"/>
</dbReference>
<feature type="transmembrane region" description="Helical" evidence="6">
    <location>
        <begin position="431"/>
        <end position="453"/>
    </location>
</feature>
<dbReference type="PANTHER" id="PTHR45689">
    <property type="entry name" value="I[[H]] CHANNEL, ISOFORM E"/>
    <property type="match status" value="1"/>
</dbReference>
<evidence type="ECO:0000256" key="2">
    <source>
        <dbReference type="ARBA" id="ARBA00022692"/>
    </source>
</evidence>
<dbReference type="EMBL" id="CAXAMN010022618">
    <property type="protein sequence ID" value="CAK9071417.1"/>
    <property type="molecule type" value="Genomic_DNA"/>
</dbReference>
<evidence type="ECO:0000256" key="3">
    <source>
        <dbReference type="ARBA" id="ARBA00022989"/>
    </source>
</evidence>
<dbReference type="PANTHER" id="PTHR45689:SF5">
    <property type="entry name" value="I[[H]] CHANNEL, ISOFORM E"/>
    <property type="match status" value="1"/>
</dbReference>
<evidence type="ECO:0000256" key="4">
    <source>
        <dbReference type="ARBA" id="ARBA00023136"/>
    </source>
</evidence>
<dbReference type="InterPro" id="IPR051413">
    <property type="entry name" value="K/Na_HCN_channel"/>
</dbReference>
<keyword evidence="4 6" id="KW-0472">Membrane</keyword>
<dbReference type="InterPro" id="IPR014710">
    <property type="entry name" value="RmlC-like_jellyroll"/>
</dbReference>
<sequence length="834" mass="94098">MAAADQTFEGLLSEIQSGLAKVQESVQMLQKYAGKDTEEPAPEGGGSTLALVAPPLRLSRTFRKGSKELSGEEEKEEKSPTKRGVTFMPGPENSFSISEMEAPVAGERKPELLRSRSFQSEDTTLIATKTLGLGSRQISQCFIPRDAWMEEHSGDQDGFNEFLEDCAEKYAQKPDLQSRQPLVVSASECEEQKRSCCGCRCCSLRVMMHPQSRRRLIWDSISVFMISVDIVMLPMIYGMGISEVAEVVVVEWICTLFWSVDMFITFLTGYTVGPDVIMSPRKVAIHYLTTWFAVDFAIVGSEWASRITEFVAGFNAFRAARAVRVLRVVRVVRLIRLARFVKTVQKFTEMTGSLRLLILFNVLKLTLFLLLAVHVILCGWHFVGLYTEGGWIDKEGYANETVVVRYVAAARWTLSQLNGRTDRQDRTFTEMLYVAFTACFTLIFMSIFVSSLTSRMLQLQQLMDKESGYKRLLQRYNEMHSLSYTTVYLAKRHIQDRMTLESDMDTEKELLRLLPVQTQADLLSEVRNPLLSHHPLFRVFRWEFQSTVRTLLISAIKQEPTRHMETIFAKGGVGHQMYFVEGRWLLYSTDTGLKNWLKISGMENEIHTRSSPTRRLNNILRGRRHIIQEEILEAYELAYGTYLCEATLWVDKWHHYGDFVSTGHSKLVIVNSDAFAEAVAKHEDSLRMVSHYARRYVEMLKSFSDAGQALGDVVESDLYLLLGVEKPDVTTSGTSSSSVNPVNVWKTGLDLGQAVLRASPFLRGNSGGSFISGSFMTDRGRSGSSLGLDNSSLVAETVKPTGLIAQGRLDTIQSEGEFKDTPIEEDPQETKLSL</sequence>
<dbReference type="Gene3D" id="2.60.120.10">
    <property type="entry name" value="Jelly Rolls"/>
    <property type="match status" value="1"/>
</dbReference>
<evidence type="ECO:0000313" key="9">
    <source>
        <dbReference type="Proteomes" id="UP001642484"/>
    </source>
</evidence>
<evidence type="ECO:0000256" key="1">
    <source>
        <dbReference type="ARBA" id="ARBA00004141"/>
    </source>
</evidence>
<keyword evidence="3 6" id="KW-1133">Transmembrane helix</keyword>
<feature type="compositionally biased region" description="Basic and acidic residues" evidence="5">
    <location>
        <begin position="65"/>
        <end position="80"/>
    </location>
</feature>
<feature type="transmembrane region" description="Helical" evidence="6">
    <location>
        <begin position="249"/>
        <end position="272"/>
    </location>
</feature>
<comment type="caution">
    <text evidence="8">The sequence shown here is derived from an EMBL/GenBank/DDBJ whole genome shotgun (WGS) entry which is preliminary data.</text>
</comment>
<dbReference type="InterPro" id="IPR005821">
    <property type="entry name" value="Ion_trans_dom"/>
</dbReference>
<feature type="domain" description="Ion transport" evidence="7">
    <location>
        <begin position="217"/>
        <end position="454"/>
    </location>
</feature>
<keyword evidence="9" id="KW-1185">Reference proteome</keyword>
<evidence type="ECO:0000259" key="7">
    <source>
        <dbReference type="Pfam" id="PF00520"/>
    </source>
</evidence>
<name>A0ABP0P909_9DINO</name>
<evidence type="ECO:0000313" key="8">
    <source>
        <dbReference type="EMBL" id="CAK9071417.1"/>
    </source>
</evidence>
<feature type="region of interest" description="Disordered" evidence="5">
    <location>
        <begin position="31"/>
        <end position="96"/>
    </location>
</feature>
<feature type="transmembrane region" description="Helical" evidence="6">
    <location>
        <begin position="356"/>
        <end position="383"/>
    </location>
</feature>
<evidence type="ECO:0000256" key="6">
    <source>
        <dbReference type="SAM" id="Phobius"/>
    </source>
</evidence>
<reference evidence="8 9" key="1">
    <citation type="submission" date="2024-02" db="EMBL/GenBank/DDBJ databases">
        <authorList>
            <person name="Chen Y."/>
            <person name="Shah S."/>
            <person name="Dougan E. K."/>
            <person name="Thang M."/>
            <person name="Chan C."/>
        </authorList>
    </citation>
    <scope>NUCLEOTIDE SEQUENCE [LARGE SCALE GENOMIC DNA]</scope>
</reference>
<comment type="subcellular location">
    <subcellularLocation>
        <location evidence="1">Membrane</location>
        <topology evidence="1">Multi-pass membrane protein</topology>
    </subcellularLocation>
</comment>
<keyword evidence="2 6" id="KW-0812">Transmembrane</keyword>
<feature type="region of interest" description="Disordered" evidence="5">
    <location>
        <begin position="809"/>
        <end position="834"/>
    </location>
</feature>
<dbReference type="InterPro" id="IPR018490">
    <property type="entry name" value="cNMP-bd_dom_sf"/>
</dbReference>
<feature type="transmembrane region" description="Helical" evidence="6">
    <location>
        <begin position="216"/>
        <end position="237"/>
    </location>
</feature>
<accession>A0ABP0P909</accession>
<dbReference type="SUPFAM" id="SSF51206">
    <property type="entry name" value="cAMP-binding domain-like"/>
    <property type="match status" value="1"/>
</dbReference>
<dbReference type="Gene3D" id="1.10.287.70">
    <property type="match status" value="1"/>
</dbReference>
<protein>
    <recommendedName>
        <fullName evidence="7">Ion transport domain-containing protein</fullName>
    </recommendedName>
</protein>
<organism evidence="8 9">
    <name type="scientific">Durusdinium trenchii</name>
    <dbReference type="NCBI Taxonomy" id="1381693"/>
    <lineage>
        <taxon>Eukaryota</taxon>
        <taxon>Sar</taxon>
        <taxon>Alveolata</taxon>
        <taxon>Dinophyceae</taxon>
        <taxon>Suessiales</taxon>
        <taxon>Symbiodiniaceae</taxon>
        <taxon>Durusdinium</taxon>
    </lineage>
</organism>